<evidence type="ECO:0000256" key="8">
    <source>
        <dbReference type="ARBA" id="ARBA00023077"/>
    </source>
</evidence>
<keyword evidence="9 11" id="KW-0472">Membrane</keyword>
<feature type="chain" id="PRO_5019260675" evidence="13">
    <location>
        <begin position="23"/>
        <end position="770"/>
    </location>
</feature>
<dbReference type="Pfam" id="PF00593">
    <property type="entry name" value="TonB_dep_Rec_b-barrel"/>
    <property type="match status" value="1"/>
</dbReference>
<feature type="domain" description="TonB-dependent receptor plug" evidence="15">
    <location>
        <begin position="46"/>
        <end position="156"/>
    </location>
</feature>
<dbReference type="GO" id="GO:0009279">
    <property type="term" value="C:cell outer membrane"/>
    <property type="evidence" value="ECO:0007669"/>
    <property type="project" value="UniProtKB-SubCell"/>
</dbReference>
<evidence type="ECO:0000256" key="12">
    <source>
        <dbReference type="RuleBase" id="RU003357"/>
    </source>
</evidence>
<proteinExistence type="inferred from homology"/>
<dbReference type="PROSITE" id="PS52016">
    <property type="entry name" value="TONB_DEPENDENT_REC_3"/>
    <property type="match status" value="1"/>
</dbReference>
<dbReference type="Proteomes" id="UP000285092">
    <property type="component" value="Unassembled WGS sequence"/>
</dbReference>
<reference evidence="16 17" key="1">
    <citation type="submission" date="2018-08" db="EMBL/GenBank/DDBJ databases">
        <title>Altererythrobacter sp.Ery1 and Ery12, the genome sequencing of novel strains in genus Alterythrobacter.</title>
        <authorList>
            <person name="Cheng H."/>
            <person name="Wu Y.-H."/>
            <person name="Fang C."/>
            <person name="Xu X.-W."/>
        </authorList>
    </citation>
    <scope>NUCLEOTIDE SEQUENCE [LARGE SCALE GENOMIC DNA]</scope>
    <source>
        <strain evidence="16 17">Ery1</strain>
    </source>
</reference>
<dbReference type="InterPro" id="IPR036942">
    <property type="entry name" value="Beta-barrel_TonB_sf"/>
</dbReference>
<dbReference type="PANTHER" id="PTHR32552:SF81">
    <property type="entry name" value="TONB-DEPENDENT OUTER MEMBRANE RECEPTOR"/>
    <property type="match status" value="1"/>
</dbReference>
<evidence type="ECO:0000256" key="4">
    <source>
        <dbReference type="ARBA" id="ARBA00022496"/>
    </source>
</evidence>
<keyword evidence="10 11" id="KW-0998">Cell outer membrane</keyword>
<evidence type="ECO:0000256" key="2">
    <source>
        <dbReference type="ARBA" id="ARBA00022448"/>
    </source>
</evidence>
<keyword evidence="4" id="KW-0410">Iron transport</keyword>
<evidence type="ECO:0000256" key="3">
    <source>
        <dbReference type="ARBA" id="ARBA00022452"/>
    </source>
</evidence>
<dbReference type="InterPro" id="IPR012910">
    <property type="entry name" value="Plug_dom"/>
</dbReference>
<dbReference type="InterPro" id="IPR039426">
    <property type="entry name" value="TonB-dep_rcpt-like"/>
</dbReference>
<feature type="signal peptide" evidence="13">
    <location>
        <begin position="1"/>
        <end position="22"/>
    </location>
</feature>
<comment type="caution">
    <text evidence="16">The sequence shown here is derived from an EMBL/GenBank/DDBJ whole genome shotgun (WGS) entry which is preliminary data.</text>
</comment>
<dbReference type="Gene3D" id="2.40.170.20">
    <property type="entry name" value="TonB-dependent receptor, beta-barrel domain"/>
    <property type="match status" value="1"/>
</dbReference>
<sequence length="770" mass="82029">MKQNLWIAGSVLAFAAALPAQAQEDNAAVATEGEIVVTAQKRVQTLDEIPQSISIIGGESLEQQQATSFSDYAALVPGLSLQQANPGQTRIILRGINTGGASPTAAVYIDETPFGPSTGQSNGAVLAGDIDTFDIERVEVLRGPQGTLYGANSLGGLVKFVTVAPKLGITEGRVRAGVEATKGGDMGWNANGVINLPLGNNLAVRASGYYRDVGGFIDTVGIPREDANGYRSYGGRASLLFEPTDALSVRLTALAQNIRSDSRASYDADPVTLEPLEIDPTTGASTDGRLTRAEYYPEQNNVDYRLYNGTVEWDLGPVSLTSVTSYGELDQHEVYDATYQLPGVADAIYGTPDSGPLGITFPAFAGQEKFTQEVRLQSATSDSFEWLLGGYYTHEKGRLFQRYLPFTLADGQAIDPELTLPAGPGGEAVTFPNFLSAELDSTYKEYAGFGSVTWYVSPRFDITAGGRFSHNKQRTRQVLDGSLLFLSGATVIPEVVSGKSSEDVFTWSISPRFELSENATVYARVAKGYRPGGPNVVPPGAGDDFPSQYSADTLISYEAGVRAETPDRTFGIDASFYYLDWRDIQVLVTYDTAIGPVNADGNGESATSKGAEVTATLRPTRGLDIVANVAYNDAQLDEDLPAGNGGYAGDRLPYAPEWSANISADYEWSVGGSAMAYLGGSVRFISDQPGGFDDNYRTTFGRRLVIDGYATADLRAGVTFGNVEVALYAKNVTNTLGVMSATQFGARPGTSLLASPIRPRTVGITLGADF</sequence>
<dbReference type="SUPFAM" id="SSF56935">
    <property type="entry name" value="Porins"/>
    <property type="match status" value="1"/>
</dbReference>
<dbReference type="RefSeq" id="WP_119514003.1">
    <property type="nucleotide sequence ID" value="NZ_QXFK01000018.1"/>
</dbReference>
<dbReference type="Pfam" id="PF07715">
    <property type="entry name" value="Plug"/>
    <property type="match status" value="1"/>
</dbReference>
<evidence type="ECO:0000256" key="13">
    <source>
        <dbReference type="SAM" id="SignalP"/>
    </source>
</evidence>
<protein>
    <submittedName>
        <fullName evidence="16">TonB-dependent receptor</fullName>
    </submittedName>
</protein>
<evidence type="ECO:0000256" key="6">
    <source>
        <dbReference type="ARBA" id="ARBA00023004"/>
    </source>
</evidence>
<evidence type="ECO:0000256" key="5">
    <source>
        <dbReference type="ARBA" id="ARBA00022692"/>
    </source>
</evidence>
<accession>A0A418NF13</accession>
<comment type="subcellular location">
    <subcellularLocation>
        <location evidence="1 11">Cell outer membrane</location>
        <topology evidence="1 11">Multi-pass membrane protein</topology>
    </subcellularLocation>
</comment>
<evidence type="ECO:0000313" key="16">
    <source>
        <dbReference type="EMBL" id="RIV76945.1"/>
    </source>
</evidence>
<evidence type="ECO:0000259" key="15">
    <source>
        <dbReference type="Pfam" id="PF07715"/>
    </source>
</evidence>
<keyword evidence="16" id="KW-0675">Receptor</keyword>
<feature type="domain" description="TonB-dependent receptor-like beta-barrel" evidence="14">
    <location>
        <begin position="282"/>
        <end position="732"/>
    </location>
</feature>
<keyword evidence="2 11" id="KW-0813">Transport</keyword>
<gene>
    <name evidence="16" type="ORF">D2V04_12505</name>
</gene>
<evidence type="ECO:0000259" key="14">
    <source>
        <dbReference type="Pfam" id="PF00593"/>
    </source>
</evidence>
<dbReference type="PANTHER" id="PTHR32552">
    <property type="entry name" value="FERRICHROME IRON RECEPTOR-RELATED"/>
    <property type="match status" value="1"/>
</dbReference>
<evidence type="ECO:0000256" key="1">
    <source>
        <dbReference type="ARBA" id="ARBA00004571"/>
    </source>
</evidence>
<evidence type="ECO:0000313" key="17">
    <source>
        <dbReference type="Proteomes" id="UP000285092"/>
    </source>
</evidence>
<keyword evidence="3 11" id="KW-1134">Transmembrane beta strand</keyword>
<name>A0A418NF13_9SPHN</name>
<dbReference type="OrthoDB" id="9760333at2"/>
<evidence type="ECO:0000256" key="7">
    <source>
        <dbReference type="ARBA" id="ARBA00023065"/>
    </source>
</evidence>
<keyword evidence="13" id="KW-0732">Signal</keyword>
<comment type="similarity">
    <text evidence="11 12">Belongs to the TonB-dependent receptor family.</text>
</comment>
<evidence type="ECO:0000256" key="9">
    <source>
        <dbReference type="ARBA" id="ARBA00023136"/>
    </source>
</evidence>
<organism evidence="16 17">
    <name type="scientific">Pelagerythrobacter aerophilus</name>
    <dbReference type="NCBI Taxonomy" id="2306995"/>
    <lineage>
        <taxon>Bacteria</taxon>
        <taxon>Pseudomonadati</taxon>
        <taxon>Pseudomonadota</taxon>
        <taxon>Alphaproteobacteria</taxon>
        <taxon>Sphingomonadales</taxon>
        <taxon>Erythrobacteraceae</taxon>
        <taxon>Pelagerythrobacter</taxon>
    </lineage>
</organism>
<evidence type="ECO:0000256" key="11">
    <source>
        <dbReference type="PROSITE-ProRule" id="PRU01360"/>
    </source>
</evidence>
<dbReference type="AlphaFoldDB" id="A0A418NF13"/>
<dbReference type="InterPro" id="IPR000531">
    <property type="entry name" value="Beta-barrel_TonB"/>
</dbReference>
<dbReference type="GO" id="GO:0006826">
    <property type="term" value="P:iron ion transport"/>
    <property type="evidence" value="ECO:0007669"/>
    <property type="project" value="UniProtKB-KW"/>
</dbReference>
<keyword evidence="6" id="KW-0408">Iron</keyword>
<evidence type="ECO:0000256" key="10">
    <source>
        <dbReference type="ARBA" id="ARBA00023237"/>
    </source>
</evidence>
<keyword evidence="7" id="KW-0406">Ion transport</keyword>
<keyword evidence="8 12" id="KW-0798">TonB box</keyword>
<keyword evidence="5 11" id="KW-0812">Transmembrane</keyword>
<dbReference type="EMBL" id="QXFK01000018">
    <property type="protein sequence ID" value="RIV76945.1"/>
    <property type="molecule type" value="Genomic_DNA"/>
</dbReference>
<keyword evidence="17" id="KW-1185">Reference proteome</keyword>